<accession>A0AAD4SIM7</accession>
<gene>
    <name evidence="2" type="ORF">MKW98_006476</name>
</gene>
<keyword evidence="3" id="KW-1185">Reference proteome</keyword>
<dbReference type="AlphaFoldDB" id="A0AAD4SIM7"/>
<dbReference type="InterPro" id="IPR013083">
    <property type="entry name" value="Znf_RING/FYVE/PHD"/>
</dbReference>
<dbReference type="Gene3D" id="3.30.40.10">
    <property type="entry name" value="Zinc/RING finger domain, C3HC4 (zinc finger)"/>
    <property type="match status" value="1"/>
</dbReference>
<protein>
    <recommendedName>
        <fullName evidence="1">Cellulose synthase RING-type zinc finger domain-containing protein</fullName>
    </recommendedName>
</protein>
<dbReference type="SUPFAM" id="SSF57850">
    <property type="entry name" value="RING/U-box"/>
    <property type="match status" value="1"/>
</dbReference>
<evidence type="ECO:0000259" key="1">
    <source>
        <dbReference type="Pfam" id="PF14569"/>
    </source>
</evidence>
<dbReference type="InterPro" id="IPR027934">
    <property type="entry name" value="CES_Znf_RING"/>
</dbReference>
<organism evidence="2 3">
    <name type="scientific">Papaver atlanticum</name>
    <dbReference type="NCBI Taxonomy" id="357466"/>
    <lineage>
        <taxon>Eukaryota</taxon>
        <taxon>Viridiplantae</taxon>
        <taxon>Streptophyta</taxon>
        <taxon>Embryophyta</taxon>
        <taxon>Tracheophyta</taxon>
        <taxon>Spermatophyta</taxon>
        <taxon>Magnoliopsida</taxon>
        <taxon>Ranunculales</taxon>
        <taxon>Papaveraceae</taxon>
        <taxon>Papaveroideae</taxon>
        <taxon>Papaver</taxon>
    </lineage>
</organism>
<feature type="domain" description="Cellulose synthase RING-type zinc finger" evidence="1">
    <location>
        <begin position="18"/>
        <end position="83"/>
    </location>
</feature>
<dbReference type="EMBL" id="JAJJMB010010911">
    <property type="protein sequence ID" value="KAI3905842.1"/>
    <property type="molecule type" value="Genomic_DNA"/>
</dbReference>
<evidence type="ECO:0000313" key="3">
    <source>
        <dbReference type="Proteomes" id="UP001202328"/>
    </source>
</evidence>
<name>A0AAD4SIM7_9MAGN</name>
<proteinExistence type="predicted"/>
<evidence type="ECO:0000313" key="2">
    <source>
        <dbReference type="EMBL" id="KAI3905842.1"/>
    </source>
</evidence>
<dbReference type="Proteomes" id="UP001202328">
    <property type="component" value="Unassembled WGS sequence"/>
</dbReference>
<comment type="caution">
    <text evidence="2">The sequence shown here is derived from an EMBL/GenBank/DDBJ whole genome shotgun (WGS) entry which is preliminary data.</text>
</comment>
<dbReference type="Pfam" id="PF14569">
    <property type="entry name" value="zf-UDP"/>
    <property type="match status" value="1"/>
</dbReference>
<sequence length="89" mass="10161">MLVEWAYISKCDDIGKVKSVKELSGQVCEICRDQVEITEEGDFMFVEIAKNERREGSQSCPQCKTRYNRIRGSPRVEGDEGEDLDKELG</sequence>
<reference evidence="2" key="1">
    <citation type="submission" date="2022-04" db="EMBL/GenBank/DDBJ databases">
        <title>A functionally conserved STORR gene fusion in Papaver species that diverged 16.8 million years ago.</title>
        <authorList>
            <person name="Catania T."/>
        </authorList>
    </citation>
    <scope>NUCLEOTIDE SEQUENCE</scope>
    <source>
        <strain evidence="2">S-188037</strain>
    </source>
</reference>